<evidence type="ECO:0000256" key="1">
    <source>
        <dbReference type="ARBA" id="ARBA00037947"/>
    </source>
</evidence>
<dbReference type="PANTHER" id="PTHR12093">
    <property type="entry name" value="NCK-ASSOCIATED PROTEIN 1"/>
    <property type="match status" value="1"/>
</dbReference>
<proteinExistence type="inferred from homology"/>
<evidence type="ECO:0000313" key="2">
    <source>
        <dbReference type="EMBL" id="VDI73347.1"/>
    </source>
</evidence>
<dbReference type="AlphaFoldDB" id="A0A8B6H4C9"/>
<organism evidence="2 3">
    <name type="scientific">Mytilus galloprovincialis</name>
    <name type="common">Mediterranean mussel</name>
    <dbReference type="NCBI Taxonomy" id="29158"/>
    <lineage>
        <taxon>Eukaryota</taxon>
        <taxon>Metazoa</taxon>
        <taxon>Spiralia</taxon>
        <taxon>Lophotrochozoa</taxon>
        <taxon>Mollusca</taxon>
        <taxon>Bivalvia</taxon>
        <taxon>Autobranchia</taxon>
        <taxon>Pteriomorphia</taxon>
        <taxon>Mytilida</taxon>
        <taxon>Mytiloidea</taxon>
        <taxon>Mytilidae</taxon>
        <taxon>Mytilinae</taxon>
        <taxon>Mytilus</taxon>
    </lineage>
</organism>
<evidence type="ECO:0000313" key="3">
    <source>
        <dbReference type="Proteomes" id="UP000596742"/>
    </source>
</evidence>
<dbReference type="EMBL" id="UYJE01009415">
    <property type="protein sequence ID" value="VDI73347.1"/>
    <property type="molecule type" value="Genomic_DNA"/>
</dbReference>
<comment type="similarity">
    <text evidence="1">Belongs to the HEM-1/HEM-2 family.</text>
</comment>
<dbReference type="GO" id="GO:0030866">
    <property type="term" value="P:cortical actin cytoskeleton organization"/>
    <property type="evidence" value="ECO:0007669"/>
    <property type="project" value="TreeGrafter"/>
</dbReference>
<dbReference type="GO" id="GO:0048812">
    <property type="term" value="P:neuron projection morphogenesis"/>
    <property type="evidence" value="ECO:0007669"/>
    <property type="project" value="TreeGrafter"/>
</dbReference>
<comment type="caution">
    <text evidence="2">The sequence shown here is derived from an EMBL/GenBank/DDBJ whole genome shotgun (WGS) entry which is preliminary data.</text>
</comment>
<reference evidence="2" key="1">
    <citation type="submission" date="2018-11" db="EMBL/GenBank/DDBJ databases">
        <authorList>
            <person name="Alioto T."/>
            <person name="Alioto T."/>
        </authorList>
    </citation>
    <scope>NUCLEOTIDE SEQUENCE</scope>
</reference>
<name>A0A8B6H4C9_MYTGA</name>
<sequence length="1131" mass="129976">LQSKNQILMDNIYNVKPLKNMLGNPENKPSFLSEKSLEAVFKHLAKKFPNIDSKSSTLSPIQNIKADVVKSLSLYYYTFVDIMDLKDHVTDLLTTIDACQVHLDIALNYDLTKQYLDLMTTYVSIMVLVSKVDDRRLVLSLFNVAHEFLHGAGDTSFPRLGQMVQDYDHPMKKMSEEFVPHSRVLIPAIMSLHVIYPKRNLTAELMRSTQMLSLLAEPAKIMNSPITDMVQCEYLSQDVMEKWIIFGLMLCYQYLQEAKAWDLWKQVLQSGYIVQLCRDEVLHIHGFIVSFFETIKGHNMKKKIDDVREFQHSALQTSPGIHKERRKFLRSALRELTQIYADQPGLLGPKALYVWQGLSVTRDEIHWLLRHFDNPPSKRHNIKLSQEDFVDRQLPELLFYMEELRGLVKKYNQVLQRYFVQYLSGYDSVLLNQLIQNLAVCPEDESIILSSLYNTVASLTVKQVEENVLFDFRGIRLDWFRLQAYTSVGKAALILKDHIDIAKHMNTICFHTKMVDYLDQMLVETSDLSIYCFYTQIYEHQFKQCMEFPAQHRFSIVFPMICAHFMNATHELCPEERHSIGTTSVQYTHWFLKEMSDEVNQVITAICEEQCMLSDKLLPKHSADTIIQTAQKKRPQDKKKKTVAEPIKPGQESARKNREVFTRMDKLHMALTELCYAINYCNVIQVWEHGFVPREFFLQHLETRFNKALVGMMMYNPDTSEIAKPSELLNSVKSVMNVLQGLENYVNIDIARIFNSVLPQQTQHIDSFTGEKTITANYTNWYLEVLLRRVTVNAGQNPVIFSPNHKAFVSIQTDGNQFFAAEEYADLTELRALAELIGPYGMKYMGERLMNHVASQVDELKKLVVGNKEVLQKLRTNYDKPEVMRDLYRQLTNTKNTSSEFSSLVQNVDSVLLRMTIIGVLLSFRQLAQEALIDVLEDRIPFLMASVKDLQHFVPSTKDLKVVNEMSSASGLSCDIDPTLINALRQQKSERRENEYEVACLLMVFVAVAIPKLARQDSSVYKASLEGNVNNCHCLALAVNQLAGALFSIHGPGDVHDRLQEFLALASSSLLRLGQENDKEAVKNRESVYILLDKIVTESPFLTMDLLESCFPYALLRNAYHSVYKASAADV</sequence>
<protein>
    <submittedName>
        <fullName evidence="2">NCK-associated protein 1</fullName>
    </submittedName>
</protein>
<gene>
    <name evidence="2" type="ORF">MGAL_10B018105</name>
</gene>
<dbReference type="Proteomes" id="UP000596742">
    <property type="component" value="Unassembled WGS sequence"/>
</dbReference>
<dbReference type="GO" id="GO:0016477">
    <property type="term" value="P:cell migration"/>
    <property type="evidence" value="ECO:0007669"/>
    <property type="project" value="TreeGrafter"/>
</dbReference>
<dbReference type="InterPro" id="IPR019137">
    <property type="entry name" value="Nck-associated_protein-1"/>
</dbReference>
<dbReference type="Pfam" id="PF09735">
    <property type="entry name" value="Nckap1"/>
    <property type="match status" value="1"/>
</dbReference>
<dbReference type="GO" id="GO:0030031">
    <property type="term" value="P:cell projection assembly"/>
    <property type="evidence" value="ECO:0007669"/>
    <property type="project" value="TreeGrafter"/>
</dbReference>
<keyword evidence="3" id="KW-1185">Reference proteome</keyword>
<feature type="non-terminal residue" evidence="2">
    <location>
        <position position="1"/>
    </location>
</feature>
<accession>A0A8B6H4C9</accession>
<dbReference type="PANTHER" id="PTHR12093:SF10">
    <property type="entry name" value="MEMBRANE-ASSOCIATED PROTEIN HEM"/>
    <property type="match status" value="1"/>
</dbReference>
<dbReference type="GO" id="GO:0031209">
    <property type="term" value="C:SCAR complex"/>
    <property type="evidence" value="ECO:0007669"/>
    <property type="project" value="TreeGrafter"/>
</dbReference>
<dbReference type="OrthoDB" id="548214at2759"/>